<dbReference type="Proteomes" id="UP000003082">
    <property type="component" value="Unassembled WGS sequence"/>
</dbReference>
<evidence type="ECO:0000313" key="1">
    <source>
        <dbReference type="EMBL" id="EEF14219.1"/>
    </source>
</evidence>
<dbReference type="AlphaFoldDB" id="B9D1A4"/>
<protein>
    <submittedName>
        <fullName evidence="1">Uncharacterized protein</fullName>
    </submittedName>
</protein>
<sequence>MRVGAARGTLPKSAVNLAKFAVFGFEIGGTARRGKFEVKFKSTRQDGLKI</sequence>
<accession>B9D1A4</accession>
<proteinExistence type="predicted"/>
<dbReference type="EMBL" id="ACFU01000008">
    <property type="protein sequence ID" value="EEF14219.1"/>
    <property type="molecule type" value="Genomic_DNA"/>
</dbReference>
<comment type="caution">
    <text evidence="1">The sequence shown here is derived from an EMBL/GenBank/DDBJ whole genome shotgun (WGS) entry which is preliminary data.</text>
</comment>
<evidence type="ECO:0000313" key="2">
    <source>
        <dbReference type="Proteomes" id="UP000003082"/>
    </source>
</evidence>
<reference evidence="1 2" key="1">
    <citation type="submission" date="2008-08" db="EMBL/GenBank/DDBJ databases">
        <authorList>
            <person name="Madupu R."/>
            <person name="Durkin A.S."/>
            <person name="Torralba M."/>
            <person name="Methe B."/>
            <person name="Sutton G.G."/>
            <person name="Strausberg R.L."/>
            <person name="Nelson K.E."/>
        </authorList>
    </citation>
    <scope>NUCLEOTIDE SEQUENCE [LARGE SCALE GENOMIC DNA]</scope>
    <source>
        <strain evidence="1 2">RM3267</strain>
    </source>
</reference>
<keyword evidence="2" id="KW-1185">Reference proteome</keyword>
<name>B9D1A4_CAMRE</name>
<organism evidence="1 2">
    <name type="scientific">Campylobacter rectus RM3267</name>
    <dbReference type="NCBI Taxonomy" id="553218"/>
    <lineage>
        <taxon>Bacteria</taxon>
        <taxon>Pseudomonadati</taxon>
        <taxon>Campylobacterota</taxon>
        <taxon>Epsilonproteobacteria</taxon>
        <taxon>Campylobacterales</taxon>
        <taxon>Campylobacteraceae</taxon>
        <taxon>Campylobacter</taxon>
    </lineage>
</organism>
<gene>
    <name evidence="1" type="ORF">CAMRE0001_3190</name>
</gene>